<dbReference type="RefSeq" id="WP_285612260.1">
    <property type="nucleotide sequence ID" value="NZ_BSSD01000008.1"/>
</dbReference>
<name>A0A9W6V8K2_9PSEU</name>
<feature type="domain" description="Conserved hypothetical protein CHP02679 N terminus" evidence="2">
    <location>
        <begin position="74"/>
        <end position="236"/>
    </location>
</feature>
<dbReference type="EMBL" id="BSSD01000008">
    <property type="protein sequence ID" value="GLW94055.1"/>
    <property type="molecule type" value="Genomic_DNA"/>
</dbReference>
<gene>
    <name evidence="3" type="ORF">Aglo03_48710</name>
</gene>
<keyword evidence="4" id="KW-1185">Reference proteome</keyword>
<evidence type="ECO:0008006" key="5">
    <source>
        <dbReference type="Google" id="ProtNLM"/>
    </source>
</evidence>
<protein>
    <recommendedName>
        <fullName evidence="5">TIGR02679 family protein</fullName>
    </recommendedName>
</protein>
<sequence length="415" mass="44203">MDVLLTDLAHDQDLRPLWTAVHKRLCSGVDPRTVVTVRVEGLSVTGLSALRSLVDTSARRRRNGSAVVVQDGLVVVPLRDLLAVLGLGANDLVPLVELAVGRPVVDLAAERRRVIARRSDLWTEVEAMLPAAPVLVARMRAAGTDDEASVRRMVAVLARVLVRLPSAPPTSLAKLSHDLAGDPHYLDLDRLAGMRLVAAVAEVTGQPEPIRPDRVRAMLAGVGVLADRLSATVLLHQVRVLGDGVVDRRLREAIAPVALTLLDLTVHPPTFAPQLLTVVENPSVLEAALVERSPLAFACTSGQLGSVDHALLQLAVDQGVSLRYSGDLDGPGLQIANSVSATYGAELVAMSAKTVQSAGPQPSTVPRGEPPPFVDQHLREALKTSGRVVYQEHDTVLSELFAQLDHDAGSQKPPL</sequence>
<evidence type="ECO:0000259" key="1">
    <source>
        <dbReference type="Pfam" id="PF09664"/>
    </source>
</evidence>
<dbReference type="AlphaFoldDB" id="A0A9W6V8K2"/>
<dbReference type="InterPro" id="IPR024465">
    <property type="entry name" value="DUF2399"/>
</dbReference>
<evidence type="ECO:0000259" key="2">
    <source>
        <dbReference type="Pfam" id="PF11796"/>
    </source>
</evidence>
<feature type="domain" description="DUF2399" evidence="1">
    <location>
        <begin position="259"/>
        <end position="402"/>
    </location>
</feature>
<organism evidence="3 4">
    <name type="scientific">Actinokineospora globicatena</name>
    <dbReference type="NCBI Taxonomy" id="103729"/>
    <lineage>
        <taxon>Bacteria</taxon>
        <taxon>Bacillati</taxon>
        <taxon>Actinomycetota</taxon>
        <taxon>Actinomycetes</taxon>
        <taxon>Pseudonocardiales</taxon>
        <taxon>Pseudonocardiaceae</taxon>
        <taxon>Actinokineospora</taxon>
    </lineage>
</organism>
<proteinExistence type="predicted"/>
<dbReference type="Pfam" id="PF09664">
    <property type="entry name" value="DUF2399"/>
    <property type="match status" value="1"/>
</dbReference>
<reference evidence="3" key="1">
    <citation type="submission" date="2023-02" db="EMBL/GenBank/DDBJ databases">
        <title>Actinokineospora globicatena NBRC 15670.</title>
        <authorList>
            <person name="Ichikawa N."/>
            <person name="Sato H."/>
            <person name="Tonouchi N."/>
        </authorList>
    </citation>
    <scope>NUCLEOTIDE SEQUENCE</scope>
    <source>
        <strain evidence="3">NBRC 15670</strain>
    </source>
</reference>
<dbReference type="Pfam" id="PF11796">
    <property type="entry name" value="DUF3323"/>
    <property type="match status" value="1"/>
</dbReference>
<accession>A0A9W6V8K2</accession>
<dbReference type="InterPro" id="IPR024466">
    <property type="entry name" value="CHP02679_N"/>
</dbReference>
<comment type="caution">
    <text evidence="3">The sequence shown here is derived from an EMBL/GenBank/DDBJ whole genome shotgun (WGS) entry which is preliminary data.</text>
</comment>
<dbReference type="Proteomes" id="UP001165042">
    <property type="component" value="Unassembled WGS sequence"/>
</dbReference>
<evidence type="ECO:0000313" key="4">
    <source>
        <dbReference type="Proteomes" id="UP001165042"/>
    </source>
</evidence>
<evidence type="ECO:0000313" key="3">
    <source>
        <dbReference type="EMBL" id="GLW94055.1"/>
    </source>
</evidence>